<dbReference type="InterPro" id="IPR005538">
    <property type="entry name" value="LrgA/CidA"/>
</dbReference>
<dbReference type="Proteomes" id="UP000565468">
    <property type="component" value="Unassembled WGS sequence"/>
</dbReference>
<keyword evidence="4 6" id="KW-1133">Transmembrane helix</keyword>
<keyword evidence="8" id="KW-1185">Reference proteome</keyword>
<proteinExistence type="predicted"/>
<feature type="transmembrane region" description="Helical" evidence="6">
    <location>
        <begin position="34"/>
        <end position="51"/>
    </location>
</feature>
<evidence type="ECO:0000256" key="2">
    <source>
        <dbReference type="ARBA" id="ARBA00022475"/>
    </source>
</evidence>
<name>A0A848M0M5_PAELE</name>
<dbReference type="RefSeq" id="WP_169503159.1">
    <property type="nucleotide sequence ID" value="NZ_JABBPN010000001.1"/>
</dbReference>
<protein>
    <submittedName>
        <fullName evidence="7">CidA/LrgA family holin-like protein</fullName>
    </submittedName>
</protein>
<comment type="caution">
    <text evidence="7">The sequence shown here is derived from an EMBL/GenBank/DDBJ whole genome shotgun (WGS) entry which is preliminary data.</text>
</comment>
<evidence type="ECO:0000256" key="6">
    <source>
        <dbReference type="SAM" id="Phobius"/>
    </source>
</evidence>
<evidence type="ECO:0000256" key="4">
    <source>
        <dbReference type="ARBA" id="ARBA00022989"/>
    </source>
</evidence>
<dbReference type="AlphaFoldDB" id="A0A848M0M5"/>
<comment type="subcellular location">
    <subcellularLocation>
        <location evidence="1">Cell membrane</location>
        <topology evidence="1">Multi-pass membrane protein</topology>
    </subcellularLocation>
</comment>
<evidence type="ECO:0000256" key="3">
    <source>
        <dbReference type="ARBA" id="ARBA00022692"/>
    </source>
</evidence>
<dbReference type="Pfam" id="PF03788">
    <property type="entry name" value="LrgA"/>
    <property type="match status" value="1"/>
</dbReference>
<feature type="transmembrane region" description="Helical" evidence="6">
    <location>
        <begin position="90"/>
        <end position="114"/>
    </location>
</feature>
<dbReference type="PANTHER" id="PTHR33931">
    <property type="entry name" value="HOLIN-LIKE PROTEIN CIDA-RELATED"/>
    <property type="match status" value="1"/>
</dbReference>
<evidence type="ECO:0000256" key="1">
    <source>
        <dbReference type="ARBA" id="ARBA00004651"/>
    </source>
</evidence>
<sequence length="124" mass="13568">MKNILKGLLQVAGLMLFSLGMDQAAQWLQIPVPGSILGIAVLFILLETGILRLQWIELGASWLLAELLLFFIPAAVSIMKYFSLFESDGISILLVVCISTVVVMTSSGLIATFISKKRKERTPS</sequence>
<gene>
    <name evidence="7" type="ORF">HII30_01535</name>
</gene>
<feature type="transmembrane region" description="Helical" evidence="6">
    <location>
        <begin position="63"/>
        <end position="84"/>
    </location>
</feature>
<evidence type="ECO:0000256" key="5">
    <source>
        <dbReference type="ARBA" id="ARBA00023136"/>
    </source>
</evidence>
<dbReference type="PANTHER" id="PTHR33931:SF2">
    <property type="entry name" value="HOLIN-LIKE PROTEIN CIDA"/>
    <property type="match status" value="1"/>
</dbReference>
<reference evidence="7 8" key="1">
    <citation type="submission" date="2020-04" db="EMBL/GenBank/DDBJ databases">
        <title>Paenibacillus algicola sp. nov., a novel marine bacterium producing alginate lyase.</title>
        <authorList>
            <person name="Huang H."/>
        </authorList>
    </citation>
    <scope>NUCLEOTIDE SEQUENCE [LARGE SCALE GENOMIC DNA]</scope>
    <source>
        <strain evidence="7 8">L7-75</strain>
    </source>
</reference>
<organism evidence="7 8">
    <name type="scientific">Paenibacillus lemnae</name>
    <dbReference type="NCBI Taxonomy" id="1330551"/>
    <lineage>
        <taxon>Bacteria</taxon>
        <taxon>Bacillati</taxon>
        <taxon>Bacillota</taxon>
        <taxon>Bacilli</taxon>
        <taxon>Bacillales</taxon>
        <taxon>Paenibacillaceae</taxon>
        <taxon>Paenibacillus</taxon>
    </lineage>
</organism>
<evidence type="ECO:0000313" key="8">
    <source>
        <dbReference type="Proteomes" id="UP000565468"/>
    </source>
</evidence>
<dbReference type="EMBL" id="JABBPN010000001">
    <property type="protein sequence ID" value="NMO94468.1"/>
    <property type="molecule type" value="Genomic_DNA"/>
</dbReference>
<accession>A0A848M0M5</accession>
<dbReference type="GO" id="GO:0005886">
    <property type="term" value="C:plasma membrane"/>
    <property type="evidence" value="ECO:0007669"/>
    <property type="project" value="UniProtKB-SubCell"/>
</dbReference>
<keyword evidence="5 6" id="KW-0472">Membrane</keyword>
<evidence type="ECO:0000313" key="7">
    <source>
        <dbReference type="EMBL" id="NMO94468.1"/>
    </source>
</evidence>
<dbReference type="NCBIfam" id="NF002460">
    <property type="entry name" value="PRK01658.1"/>
    <property type="match status" value="1"/>
</dbReference>
<keyword evidence="2" id="KW-1003">Cell membrane</keyword>
<keyword evidence="3 6" id="KW-0812">Transmembrane</keyword>